<dbReference type="HOGENOM" id="CLU_070079_0_0_6"/>
<dbReference type="Proteomes" id="UP000009080">
    <property type="component" value="Chromosome"/>
</dbReference>
<evidence type="ECO:0000313" key="3">
    <source>
        <dbReference type="Proteomes" id="UP000009080"/>
    </source>
</evidence>
<proteinExistence type="predicted"/>
<evidence type="ECO:0000313" key="2">
    <source>
        <dbReference type="EMBL" id="ACR12325.1"/>
    </source>
</evidence>
<dbReference type="Gene3D" id="2.40.70.10">
    <property type="entry name" value="Acid Proteases"/>
    <property type="match status" value="1"/>
</dbReference>
<dbReference type="eggNOG" id="COG4067">
    <property type="taxonomic scope" value="Bacteria"/>
</dbReference>
<gene>
    <name evidence="2" type="ordered locus">TERTU_0597</name>
</gene>
<organism evidence="2 3">
    <name type="scientific">Teredinibacter turnerae (strain ATCC 39867 / T7901)</name>
    <dbReference type="NCBI Taxonomy" id="377629"/>
    <lineage>
        <taxon>Bacteria</taxon>
        <taxon>Pseudomonadati</taxon>
        <taxon>Pseudomonadota</taxon>
        <taxon>Gammaproteobacteria</taxon>
        <taxon>Cellvibrionales</taxon>
        <taxon>Cellvibrionaceae</taxon>
        <taxon>Teredinibacter</taxon>
    </lineage>
</organism>
<dbReference type="PANTHER" id="PTHR38037:SF2">
    <property type="entry name" value="ATP-DEPENDENT ZINC PROTEASE DOMAIN-CONTAINING PROTEIN-RELATED"/>
    <property type="match status" value="1"/>
</dbReference>
<dbReference type="PANTHER" id="PTHR38037">
    <property type="entry name" value="ZN_PROTEASE DOMAIN-CONTAINING PROTEIN"/>
    <property type="match status" value="1"/>
</dbReference>
<dbReference type="InterPro" id="IPR021109">
    <property type="entry name" value="Peptidase_aspartic_dom_sf"/>
</dbReference>
<dbReference type="InterPro" id="IPR008503">
    <property type="entry name" value="Asp_endopeptidase"/>
</dbReference>
<keyword evidence="3" id="KW-1185">Reference proteome</keyword>
<dbReference type="Pfam" id="PF05618">
    <property type="entry name" value="Zn_protease"/>
    <property type="match status" value="1"/>
</dbReference>
<feature type="domain" description="Retropepsin-like aspartic endopeptidase" evidence="1">
    <location>
        <begin position="103"/>
        <end position="222"/>
    </location>
</feature>
<reference evidence="2 3" key="1">
    <citation type="journal article" date="2009" name="PLoS ONE">
        <title>The complete genome of Teredinibacter turnerae T7901: an intracellular endosymbiont of marine wood-boring bivalves (shipworms).</title>
        <authorList>
            <person name="Yang J.C."/>
            <person name="Madupu R."/>
            <person name="Durkin A.S."/>
            <person name="Ekborg N.A."/>
            <person name="Pedamallu C.S."/>
            <person name="Hostetler J.B."/>
            <person name="Radune D."/>
            <person name="Toms B.S."/>
            <person name="Henrissat B."/>
            <person name="Coutinho P.M."/>
            <person name="Schwarz S."/>
            <person name="Field L."/>
            <person name="Trindade-Silva A.E."/>
            <person name="Soares C.A.G."/>
            <person name="Elshahawi S."/>
            <person name="Hanora A."/>
            <person name="Schmidt E.W."/>
            <person name="Haygood M.G."/>
            <person name="Posfai J."/>
            <person name="Benner J."/>
            <person name="Madinger C."/>
            <person name="Nove J."/>
            <person name="Anton B."/>
            <person name="Chaudhary K."/>
            <person name="Foster J."/>
            <person name="Holman A."/>
            <person name="Kumar S."/>
            <person name="Lessard P.A."/>
            <person name="Luyten Y.A."/>
            <person name="Slatko B."/>
            <person name="Wood N."/>
            <person name="Wu B."/>
            <person name="Teplitski M."/>
            <person name="Mougous J.D."/>
            <person name="Ward N."/>
            <person name="Eisen J.A."/>
            <person name="Badger J.H."/>
            <person name="Distel D.L."/>
        </authorList>
    </citation>
    <scope>NUCLEOTIDE SEQUENCE [LARGE SCALE GENOMIC DNA]</scope>
    <source>
        <strain evidence="3">ATCC 39867 / T7901</strain>
    </source>
</reference>
<protein>
    <submittedName>
        <fullName evidence="2">Conserved hypothetic protein, probable Zn-dependent protease</fullName>
    </submittedName>
</protein>
<dbReference type="STRING" id="377629.TERTU_0597"/>
<evidence type="ECO:0000259" key="1">
    <source>
        <dbReference type="Pfam" id="PF05618"/>
    </source>
</evidence>
<keyword evidence="2" id="KW-0378">Hydrolase</keyword>
<dbReference type="EMBL" id="CP001614">
    <property type="protein sequence ID" value="ACR12325.1"/>
    <property type="molecule type" value="Genomic_DNA"/>
</dbReference>
<name>C5BNM7_TERTT</name>
<dbReference type="SUPFAM" id="SSF50630">
    <property type="entry name" value="Acid proteases"/>
    <property type="match status" value="1"/>
</dbReference>
<accession>C5BNM7</accession>
<sequence length="230" mass="25517">MLQACTFTNSRESDSSPTQALLEAQSATLENQAQTLAMLSDNQQALLTELRVTQAQIRELQTGSTPVASEPETVGEVKPVAELLAQTEPGRKIRTNSNAKLLLGRVEWVWLDILSAHLKARIDTGVANASLVVATVQQFERNGESWVRFTLHDQAEPVEAPLKKNARRNRVALMVRMGSLAEYVEFALEQESEAPTYTVTLGRDFLQDIALVDVSRKFTQPKVELTLDQN</sequence>
<dbReference type="GO" id="GO:0006508">
    <property type="term" value="P:proteolysis"/>
    <property type="evidence" value="ECO:0007669"/>
    <property type="project" value="UniProtKB-KW"/>
</dbReference>
<dbReference type="AlphaFoldDB" id="C5BNM7"/>
<dbReference type="GO" id="GO:0008233">
    <property type="term" value="F:peptidase activity"/>
    <property type="evidence" value="ECO:0007669"/>
    <property type="project" value="UniProtKB-KW"/>
</dbReference>
<keyword evidence="2" id="KW-0645">Protease</keyword>
<dbReference type="KEGG" id="ttu:TERTU_0597"/>